<evidence type="ECO:0000313" key="3">
    <source>
        <dbReference type="EMBL" id="ORY80193.1"/>
    </source>
</evidence>
<dbReference type="InParanoid" id="A0A1Y2F8J9"/>
<keyword evidence="1" id="KW-0812">Transmembrane</keyword>
<keyword evidence="2" id="KW-0732">Signal</keyword>
<name>A0A1Y2F8J9_9BASI</name>
<keyword evidence="1" id="KW-1133">Transmembrane helix</keyword>
<dbReference type="AlphaFoldDB" id="A0A1Y2F8J9"/>
<dbReference type="EMBL" id="MCGR01000025">
    <property type="protein sequence ID" value="ORY80193.1"/>
    <property type="molecule type" value="Genomic_DNA"/>
</dbReference>
<dbReference type="Proteomes" id="UP000193467">
    <property type="component" value="Unassembled WGS sequence"/>
</dbReference>
<keyword evidence="4" id="KW-1185">Reference proteome</keyword>
<evidence type="ECO:0000256" key="1">
    <source>
        <dbReference type="SAM" id="Phobius"/>
    </source>
</evidence>
<comment type="caution">
    <text evidence="3">The sequence shown here is derived from an EMBL/GenBank/DDBJ whole genome shotgun (WGS) entry which is preliminary data.</text>
</comment>
<feature type="transmembrane region" description="Helical" evidence="1">
    <location>
        <begin position="80"/>
        <end position="99"/>
    </location>
</feature>
<evidence type="ECO:0000256" key="2">
    <source>
        <dbReference type="SAM" id="SignalP"/>
    </source>
</evidence>
<proteinExistence type="predicted"/>
<accession>A0A1Y2F8J9</accession>
<feature type="transmembrane region" description="Helical" evidence="1">
    <location>
        <begin position="119"/>
        <end position="139"/>
    </location>
</feature>
<gene>
    <name evidence="3" type="ORF">BCR35DRAFT_331839</name>
</gene>
<organism evidence="3 4">
    <name type="scientific">Leucosporidium creatinivorum</name>
    <dbReference type="NCBI Taxonomy" id="106004"/>
    <lineage>
        <taxon>Eukaryota</taxon>
        <taxon>Fungi</taxon>
        <taxon>Dikarya</taxon>
        <taxon>Basidiomycota</taxon>
        <taxon>Pucciniomycotina</taxon>
        <taxon>Microbotryomycetes</taxon>
        <taxon>Leucosporidiales</taxon>
        <taxon>Leucosporidium</taxon>
    </lineage>
</organism>
<evidence type="ECO:0008006" key="5">
    <source>
        <dbReference type="Google" id="ProtNLM"/>
    </source>
</evidence>
<feature type="chain" id="PRO_5013345117" description="Actin cortical patch SUR7/pH-response regulator pali" evidence="2">
    <location>
        <begin position="16"/>
        <end position="206"/>
    </location>
</feature>
<sequence length="206" mass="21446">MLLLVLLSPVSTMRSAGLLVLSFADGRLVTLGALGACYSNGTSSSSKCSGTSMTPSFASLYSTSSITSSTASQLPFSFPIFPTALLLCILLLAATLVLLAALNFPRRKCAGSTPLRRRLLLMAAGAASLAFVLGLSATISQWSSLNGVADGVDLSSSGELREVKVGSAFKLLWAVWTMVGLTLVGWGVQSAEKEVEGGMQNRKSFV</sequence>
<keyword evidence="1" id="KW-0472">Membrane</keyword>
<evidence type="ECO:0000313" key="4">
    <source>
        <dbReference type="Proteomes" id="UP000193467"/>
    </source>
</evidence>
<protein>
    <recommendedName>
        <fullName evidence="5">Actin cortical patch SUR7/pH-response regulator pali</fullName>
    </recommendedName>
</protein>
<reference evidence="3 4" key="1">
    <citation type="submission" date="2016-07" db="EMBL/GenBank/DDBJ databases">
        <title>Pervasive Adenine N6-methylation of Active Genes in Fungi.</title>
        <authorList>
            <consortium name="DOE Joint Genome Institute"/>
            <person name="Mondo S.J."/>
            <person name="Dannebaum R.O."/>
            <person name="Kuo R.C."/>
            <person name="Labutti K."/>
            <person name="Haridas S."/>
            <person name="Kuo A."/>
            <person name="Salamov A."/>
            <person name="Ahrendt S.R."/>
            <person name="Lipzen A."/>
            <person name="Sullivan W."/>
            <person name="Andreopoulos W.B."/>
            <person name="Clum A."/>
            <person name="Lindquist E."/>
            <person name="Daum C."/>
            <person name="Ramamoorthy G.K."/>
            <person name="Gryganskyi A."/>
            <person name="Culley D."/>
            <person name="Magnuson J.K."/>
            <person name="James T.Y."/>
            <person name="O'Malley M.A."/>
            <person name="Stajich J.E."/>
            <person name="Spatafora J.W."/>
            <person name="Visel A."/>
            <person name="Grigoriev I.V."/>
        </authorList>
    </citation>
    <scope>NUCLEOTIDE SEQUENCE [LARGE SCALE GENOMIC DNA]</scope>
    <source>
        <strain evidence="3 4">62-1032</strain>
    </source>
</reference>
<feature type="transmembrane region" description="Helical" evidence="1">
    <location>
        <begin position="171"/>
        <end position="188"/>
    </location>
</feature>
<feature type="signal peptide" evidence="2">
    <location>
        <begin position="1"/>
        <end position="15"/>
    </location>
</feature>